<dbReference type="SUPFAM" id="SSF54631">
    <property type="entry name" value="CBS-domain pair"/>
    <property type="match status" value="1"/>
</dbReference>
<evidence type="ECO:0000313" key="1">
    <source>
        <dbReference type="EMBL" id="KZK74259.1"/>
    </source>
</evidence>
<dbReference type="InterPro" id="IPR046342">
    <property type="entry name" value="CBS_dom_sf"/>
</dbReference>
<dbReference type="EMBL" id="LVWG01000030">
    <property type="protein sequence ID" value="KZK74259.1"/>
    <property type="molecule type" value="Genomic_DNA"/>
</dbReference>
<gene>
    <name evidence="1" type="ORF">A3K90_04930</name>
</gene>
<protein>
    <recommendedName>
        <fullName evidence="3">CBS domain-containing protein</fullName>
    </recommendedName>
</protein>
<dbReference type="Proteomes" id="UP000076481">
    <property type="component" value="Unassembled WGS sequence"/>
</dbReference>
<evidence type="ECO:0008006" key="3">
    <source>
        <dbReference type="Google" id="ProtNLM"/>
    </source>
</evidence>
<evidence type="ECO:0000313" key="2">
    <source>
        <dbReference type="Proteomes" id="UP000076481"/>
    </source>
</evidence>
<comment type="caution">
    <text evidence="1">The sequence shown here is derived from an EMBL/GenBank/DDBJ whole genome shotgun (WGS) entry which is preliminary data.</text>
</comment>
<dbReference type="Gene3D" id="3.10.580.10">
    <property type="entry name" value="CBS-domain"/>
    <property type="match status" value="1"/>
</dbReference>
<accession>A0A165LP98</accession>
<sequence length="230" mass="25362">MRLSDCMVHCLERHYPAFEDSASAAVVLGVLRREGLEAVPVLRDGMFVALVSYADFDRILEKKGTLEGLTMRRLGLKKGEAVASGDDLFVFFSRLGSISGPVIPVVGEGGVFEGVVRKDKLLGRIAEIFHLGEDGMTLELEVPVSGMKISEVIEAIEKNDATVQSFGSYIPSTEGEEMVIILRLAAQDPFRLVKNLEKYGYVIRYAAPLSAVTDEDLKEKALEFIRFMDL</sequence>
<dbReference type="AlphaFoldDB" id="A0A165LP98"/>
<proteinExistence type="predicted"/>
<reference evidence="1 2" key="1">
    <citation type="submission" date="2016-03" db="EMBL/GenBank/DDBJ databases">
        <title>Speciation and ecological success in dimly lit waters: horizontal gene transfer in a green sulfur bacteria bloom unveiled by metagenomic assembly.</title>
        <authorList>
            <person name="Llorens-Mares T."/>
            <person name="Liu Z."/>
            <person name="Allen L.Z."/>
            <person name="Rusch D.B."/>
            <person name="Craig M.T."/>
            <person name="Dupont C.L."/>
            <person name="Bryant D.A."/>
            <person name="Casamayor E.O."/>
        </authorList>
    </citation>
    <scope>NUCLEOTIDE SEQUENCE [LARGE SCALE GENOMIC DNA]</scope>
    <source>
        <strain evidence="1">CIII</strain>
    </source>
</reference>
<dbReference type="RefSeq" id="WP_303681614.1">
    <property type="nucleotide sequence ID" value="NZ_LVWG01000030.1"/>
</dbReference>
<name>A0A165LP98_PELLU</name>
<organism evidence="1 2">
    <name type="scientific">Pelodictyon luteolum</name>
    <dbReference type="NCBI Taxonomy" id="1100"/>
    <lineage>
        <taxon>Bacteria</taxon>
        <taxon>Pseudomonadati</taxon>
        <taxon>Chlorobiota</taxon>
        <taxon>Chlorobiia</taxon>
        <taxon>Chlorobiales</taxon>
        <taxon>Chlorobiaceae</taxon>
        <taxon>Chlorobium/Pelodictyon group</taxon>
        <taxon>Pelodictyon</taxon>
    </lineage>
</organism>